<dbReference type="Proteomes" id="UP000245974">
    <property type="component" value="Unassembled WGS sequence"/>
</dbReference>
<protein>
    <submittedName>
        <fullName evidence="1">SnoaL-like polyketide cyclase</fullName>
    </submittedName>
</protein>
<dbReference type="Gene3D" id="3.10.450.50">
    <property type="match status" value="1"/>
</dbReference>
<dbReference type="SUPFAM" id="SSF54427">
    <property type="entry name" value="NTF2-like"/>
    <property type="match status" value="1"/>
</dbReference>
<dbReference type="Pfam" id="PF07366">
    <property type="entry name" value="SnoaL"/>
    <property type="match status" value="1"/>
</dbReference>
<sequence>MSEPKKIIIDFLNQIRSGRSLERVRHFLHDPVIAHQIQSELEYSVERSPEDYASHIQEMLDEYGQFSLEIQEILAEENKVYVRWKQVSNIPDTKKITEIASAVYLIRNGKISEYWIQIDRKGLELQGVVDDS</sequence>
<gene>
    <name evidence="1" type="ORF">KPC_2884</name>
</gene>
<dbReference type="RefSeq" id="WP_121975124.1">
    <property type="nucleotide sequence ID" value="NZ_OOGT01000163.1"/>
</dbReference>
<dbReference type="EMBL" id="OOGT01000163">
    <property type="protein sequence ID" value="SPL71706.1"/>
    <property type="molecule type" value="Genomic_DNA"/>
</dbReference>
<organism evidence="1 2">
    <name type="scientific">Acinetobacter stercoris</name>
    <dbReference type="NCBI Taxonomy" id="2126983"/>
    <lineage>
        <taxon>Bacteria</taxon>
        <taxon>Pseudomonadati</taxon>
        <taxon>Pseudomonadota</taxon>
        <taxon>Gammaproteobacteria</taxon>
        <taxon>Moraxellales</taxon>
        <taxon>Moraxellaceae</taxon>
        <taxon>Acinetobacter</taxon>
    </lineage>
</organism>
<reference evidence="2" key="1">
    <citation type="submission" date="2018-03" db="EMBL/GenBank/DDBJ databases">
        <authorList>
            <person name="Blom J."/>
        </authorList>
    </citation>
    <scope>NUCLEOTIDE SEQUENCE [LARGE SCALE GENOMIC DNA]</scope>
    <source>
        <strain evidence="2">KPC-SM-21</strain>
    </source>
</reference>
<evidence type="ECO:0000313" key="1">
    <source>
        <dbReference type="EMBL" id="SPL71706.1"/>
    </source>
</evidence>
<dbReference type="OrthoDB" id="8588307at2"/>
<keyword evidence="2" id="KW-1185">Reference proteome</keyword>
<accession>A0A2U3N1Y7</accession>
<dbReference type="InParanoid" id="A0A2U3N1Y7"/>
<proteinExistence type="predicted"/>
<dbReference type="InterPro" id="IPR009959">
    <property type="entry name" value="Cyclase_SnoaL-like"/>
</dbReference>
<dbReference type="AlphaFoldDB" id="A0A2U3N1Y7"/>
<dbReference type="GO" id="GO:0030638">
    <property type="term" value="P:polyketide metabolic process"/>
    <property type="evidence" value="ECO:0007669"/>
    <property type="project" value="InterPro"/>
</dbReference>
<name>A0A2U3N1Y7_9GAMM</name>
<evidence type="ECO:0000313" key="2">
    <source>
        <dbReference type="Proteomes" id="UP000245974"/>
    </source>
</evidence>
<dbReference type="InterPro" id="IPR032710">
    <property type="entry name" value="NTF2-like_dom_sf"/>
</dbReference>